<evidence type="ECO:0000313" key="1">
    <source>
        <dbReference type="EMBL" id="RRD32699.1"/>
    </source>
</evidence>
<proteinExistence type="predicted"/>
<dbReference type="Proteomes" id="UP000281771">
    <property type="component" value="Unassembled WGS sequence"/>
</dbReference>
<organism evidence="1 2">
    <name type="scientific">Streptococcus minor</name>
    <dbReference type="NCBI Taxonomy" id="229549"/>
    <lineage>
        <taxon>Bacteria</taxon>
        <taxon>Bacillati</taxon>
        <taxon>Bacillota</taxon>
        <taxon>Bacilli</taxon>
        <taxon>Lactobacillales</taxon>
        <taxon>Streptococcaceae</taxon>
        <taxon>Streptococcus</taxon>
    </lineage>
</organism>
<dbReference type="EMBL" id="RQZA01000001">
    <property type="protein sequence ID" value="RRD32699.1"/>
    <property type="molecule type" value="Genomic_DNA"/>
</dbReference>
<accession>A0A3P1VEQ3</accession>
<reference evidence="1 2" key="1">
    <citation type="submission" date="2018-11" db="EMBL/GenBank/DDBJ databases">
        <title>Genomes From Bacteria Associated with the Canine Oral Cavity: a Test Case for Automated Genome-Based Taxonomic Assignment.</title>
        <authorList>
            <person name="Coil D.A."/>
            <person name="Jospin G."/>
            <person name="Darling A.E."/>
            <person name="Wallis C."/>
            <person name="Davis I.J."/>
            <person name="Harris S."/>
            <person name="Eisen J.A."/>
            <person name="Holcombe L.J."/>
            <person name="O'Flynn C."/>
        </authorList>
    </citation>
    <scope>NUCLEOTIDE SEQUENCE [LARGE SCALE GENOMIC DNA]</scope>
    <source>
        <strain evidence="1 2">OH4621_COT-116</strain>
    </source>
</reference>
<evidence type="ECO:0000313" key="2">
    <source>
        <dbReference type="Proteomes" id="UP000281771"/>
    </source>
</evidence>
<gene>
    <name evidence="1" type="ORF">EII38_02885</name>
</gene>
<dbReference type="STRING" id="1123309.GCA_000377005_01789"/>
<dbReference type="PANTHER" id="PTHR38479:SF2">
    <property type="entry name" value="WINGED HELIX DNA-BINDING DOMAIN-CONTAINING PROTEIN"/>
    <property type="match status" value="1"/>
</dbReference>
<evidence type="ECO:0008006" key="3">
    <source>
        <dbReference type="Google" id="ProtNLM"/>
    </source>
</evidence>
<dbReference type="InterPro" id="IPR009351">
    <property type="entry name" value="AlkZ-like"/>
</dbReference>
<protein>
    <recommendedName>
        <fullName evidence="3">Winged helix DNA-binding domain-containing protein</fullName>
    </recommendedName>
</protein>
<name>A0A3P1VEQ3_9STRE</name>
<dbReference type="PANTHER" id="PTHR38479">
    <property type="entry name" value="LMO0824 PROTEIN"/>
    <property type="match status" value="1"/>
</dbReference>
<dbReference type="AlphaFoldDB" id="A0A3P1VEQ3"/>
<keyword evidence="2" id="KW-1185">Reference proteome</keyword>
<dbReference type="RefSeq" id="WP_124775860.1">
    <property type="nucleotide sequence ID" value="NZ_RQZA01000001.1"/>
</dbReference>
<sequence>MRSLTREEILSQRLTKNGLTQPFTHLHHLLPAALGIQSQYLHHGLFNIASRIDLSNNQDISNCLSDAILAWGQRQTYHFYDKETWQKMCHFLAEERLWVPSYFDSENLDLAAASQDLKKRLNQPRLRSQLVQDYGAAWSKLFLWSALFLYHSRQGQLYHRWLPHDRMVEWQSEALPVPENLSKELLESYFSFYGPASLADAAHFFGIRQHKIAPSDLVDLDVFEYQGKTYYAKDWQDNAKIPEVVLLGKFDPLLVSYKHKDILIDPNQQSSVWKKAGQISALILIRGKMRGTWTMSVNGQNISFKVVTNQKLSQRQQARTRRIFRDYARWIHKTIKIISFELA</sequence>
<comment type="caution">
    <text evidence="1">The sequence shown here is derived from an EMBL/GenBank/DDBJ whole genome shotgun (WGS) entry which is preliminary data.</text>
</comment>
<dbReference type="Pfam" id="PF06224">
    <property type="entry name" value="AlkZ-like"/>
    <property type="match status" value="1"/>
</dbReference>